<sequence>MTEAIWKGLALGSFLAISVGPVIFTIIKQSLNNGKEGGLSFVAGVWVSDILLVFLSNAFSEWVSALLAYKKTIGYVGSVFLIVLGVYYVFWKKVKLSMEKQGEEQRFRKRDVAKIFTSGFLINTLNPSVILFWLVNATAFSITHSLTDRIIIFSVCIAVNIVADVLKVLMAEKLRKKLTLHNLSVINKISGLILIGFGFALFWGVAFLSDKV</sequence>
<dbReference type="Proteomes" id="UP000033121">
    <property type="component" value="Unassembled WGS sequence"/>
</dbReference>
<evidence type="ECO:0000256" key="5">
    <source>
        <dbReference type="ARBA" id="ARBA00023136"/>
    </source>
</evidence>
<dbReference type="GO" id="GO:0015171">
    <property type="term" value="F:amino acid transmembrane transporter activity"/>
    <property type="evidence" value="ECO:0007669"/>
    <property type="project" value="TreeGrafter"/>
</dbReference>
<dbReference type="Pfam" id="PF01810">
    <property type="entry name" value="LysE"/>
    <property type="match status" value="1"/>
</dbReference>
<dbReference type="AlphaFoldDB" id="A0A0E9MXU1"/>
<evidence type="ECO:0000256" key="4">
    <source>
        <dbReference type="ARBA" id="ARBA00022989"/>
    </source>
</evidence>
<keyword evidence="8" id="KW-1185">Reference proteome</keyword>
<evidence type="ECO:0000313" key="7">
    <source>
        <dbReference type="EMBL" id="GAO42251.1"/>
    </source>
</evidence>
<reference evidence="7 8" key="1">
    <citation type="submission" date="2015-04" db="EMBL/GenBank/DDBJ databases">
        <title>Whole genome shotgun sequence of Flavihumibacter petaseus NBRC 106054.</title>
        <authorList>
            <person name="Miyazawa S."/>
            <person name="Hosoyama A."/>
            <person name="Hashimoto M."/>
            <person name="Noguchi M."/>
            <person name="Tsuchikane K."/>
            <person name="Ohji S."/>
            <person name="Yamazoe A."/>
            <person name="Ichikawa N."/>
            <person name="Kimura A."/>
            <person name="Fujita N."/>
        </authorList>
    </citation>
    <scope>NUCLEOTIDE SEQUENCE [LARGE SCALE GENOMIC DNA]</scope>
    <source>
        <strain evidence="7 8">NBRC 106054</strain>
    </source>
</reference>
<keyword evidence="3 6" id="KW-0812">Transmembrane</keyword>
<evidence type="ECO:0000256" key="1">
    <source>
        <dbReference type="ARBA" id="ARBA00004651"/>
    </source>
</evidence>
<name>A0A0E9MXU1_9BACT</name>
<dbReference type="RefSeq" id="WP_046367975.1">
    <property type="nucleotide sequence ID" value="NZ_BBWV01000001.1"/>
</dbReference>
<dbReference type="PANTHER" id="PTHR30086">
    <property type="entry name" value="ARGININE EXPORTER PROTEIN ARGO"/>
    <property type="match status" value="1"/>
</dbReference>
<dbReference type="InterPro" id="IPR001123">
    <property type="entry name" value="LeuE-type"/>
</dbReference>
<accession>A0A0E9MXU1</accession>
<dbReference type="GO" id="GO:0005886">
    <property type="term" value="C:plasma membrane"/>
    <property type="evidence" value="ECO:0007669"/>
    <property type="project" value="UniProtKB-SubCell"/>
</dbReference>
<evidence type="ECO:0000313" key="8">
    <source>
        <dbReference type="Proteomes" id="UP000033121"/>
    </source>
</evidence>
<dbReference type="EMBL" id="BBWV01000001">
    <property type="protein sequence ID" value="GAO42251.1"/>
    <property type="molecule type" value="Genomic_DNA"/>
</dbReference>
<feature type="transmembrane region" description="Helical" evidence="6">
    <location>
        <begin position="189"/>
        <end position="209"/>
    </location>
</feature>
<protein>
    <submittedName>
        <fullName evidence="7">Putative RhtB family transporter</fullName>
    </submittedName>
</protein>
<evidence type="ECO:0000256" key="2">
    <source>
        <dbReference type="ARBA" id="ARBA00022475"/>
    </source>
</evidence>
<dbReference type="OrthoDB" id="679767at2"/>
<keyword evidence="5 6" id="KW-0472">Membrane</keyword>
<dbReference type="STRING" id="1220578.FPE01S_01_12640"/>
<evidence type="ECO:0000256" key="3">
    <source>
        <dbReference type="ARBA" id="ARBA00022692"/>
    </source>
</evidence>
<keyword evidence="2" id="KW-1003">Cell membrane</keyword>
<feature type="transmembrane region" description="Helical" evidence="6">
    <location>
        <begin position="150"/>
        <end position="169"/>
    </location>
</feature>
<proteinExistence type="predicted"/>
<keyword evidence="4 6" id="KW-1133">Transmembrane helix</keyword>
<feature type="transmembrane region" description="Helical" evidence="6">
    <location>
        <begin position="39"/>
        <end position="60"/>
    </location>
</feature>
<feature type="transmembrane region" description="Helical" evidence="6">
    <location>
        <begin position="72"/>
        <end position="91"/>
    </location>
</feature>
<gene>
    <name evidence="7" type="ORF">FPE01S_01_12640</name>
</gene>
<comment type="subcellular location">
    <subcellularLocation>
        <location evidence="1">Cell membrane</location>
        <topology evidence="1">Multi-pass membrane protein</topology>
    </subcellularLocation>
</comment>
<organism evidence="7 8">
    <name type="scientific">Flavihumibacter petaseus NBRC 106054</name>
    <dbReference type="NCBI Taxonomy" id="1220578"/>
    <lineage>
        <taxon>Bacteria</taxon>
        <taxon>Pseudomonadati</taxon>
        <taxon>Bacteroidota</taxon>
        <taxon>Chitinophagia</taxon>
        <taxon>Chitinophagales</taxon>
        <taxon>Chitinophagaceae</taxon>
        <taxon>Flavihumibacter</taxon>
    </lineage>
</organism>
<evidence type="ECO:0000256" key="6">
    <source>
        <dbReference type="SAM" id="Phobius"/>
    </source>
</evidence>
<comment type="caution">
    <text evidence="7">The sequence shown here is derived from an EMBL/GenBank/DDBJ whole genome shotgun (WGS) entry which is preliminary data.</text>
</comment>
<dbReference type="PANTHER" id="PTHR30086:SF20">
    <property type="entry name" value="ARGININE EXPORTER PROTEIN ARGO-RELATED"/>
    <property type="match status" value="1"/>
</dbReference>
<feature type="transmembrane region" description="Helical" evidence="6">
    <location>
        <begin position="6"/>
        <end position="27"/>
    </location>
</feature>
<feature type="transmembrane region" description="Helical" evidence="6">
    <location>
        <begin position="112"/>
        <end position="135"/>
    </location>
</feature>